<dbReference type="InterPro" id="IPR025645">
    <property type="entry name" value="DUF4349"/>
</dbReference>
<dbReference type="EMBL" id="FPHE01000148">
    <property type="protein sequence ID" value="SFV65978.1"/>
    <property type="molecule type" value="Genomic_DNA"/>
</dbReference>
<proteinExistence type="predicted"/>
<evidence type="ECO:0000259" key="1">
    <source>
        <dbReference type="Pfam" id="PF14257"/>
    </source>
</evidence>
<dbReference type="AlphaFoldDB" id="A0A1W1CJD6"/>
<reference evidence="2" key="1">
    <citation type="submission" date="2016-10" db="EMBL/GenBank/DDBJ databases">
        <authorList>
            <person name="de Groot N.N."/>
        </authorList>
    </citation>
    <scope>NUCLEOTIDE SEQUENCE</scope>
</reference>
<feature type="domain" description="DUF4349" evidence="1">
    <location>
        <begin position="59"/>
        <end position="211"/>
    </location>
</feature>
<organism evidence="2">
    <name type="scientific">hydrothermal vent metagenome</name>
    <dbReference type="NCBI Taxonomy" id="652676"/>
    <lineage>
        <taxon>unclassified sequences</taxon>
        <taxon>metagenomes</taxon>
        <taxon>ecological metagenomes</taxon>
    </lineage>
</organism>
<accession>A0A1W1CJD6</accession>
<name>A0A1W1CJD6_9ZZZZ</name>
<protein>
    <recommendedName>
        <fullName evidence="1">DUF4349 domain-containing protein</fullName>
    </recommendedName>
</protein>
<gene>
    <name evidence="2" type="ORF">MNB_SV-12-858</name>
</gene>
<sequence length="232" mass="26221">MINISKLLMLSILILFIGCGSKSSNITSTTNYPIQAISAPSIVYDDTYSTRAVPLKRIITKRANISVDVDNIEEAKEALTTLLEKSGGYITNARLYEDRYHASAKVPSDKLIMTLDEIAKLGEKISQSINQNDVTNQFVDHEARLKNLILFRDKMQNLLNQTTKIEEILKIERELGRVQTEIDAIQGQLKYLKNAVALSPIEINFEEKTIYGPLGYIANGVWWVTKKLFVIR</sequence>
<dbReference type="Pfam" id="PF14257">
    <property type="entry name" value="DUF4349"/>
    <property type="match status" value="1"/>
</dbReference>
<evidence type="ECO:0000313" key="2">
    <source>
        <dbReference type="EMBL" id="SFV65978.1"/>
    </source>
</evidence>
<dbReference type="PROSITE" id="PS51257">
    <property type="entry name" value="PROKAR_LIPOPROTEIN"/>
    <property type="match status" value="1"/>
</dbReference>